<dbReference type="Gene3D" id="3.20.20.140">
    <property type="entry name" value="Metal-dependent hydrolases"/>
    <property type="match status" value="1"/>
</dbReference>
<dbReference type="InterPro" id="IPR032466">
    <property type="entry name" value="Metal_Hydrolase"/>
</dbReference>
<dbReference type="InterPro" id="IPR052350">
    <property type="entry name" value="Metallo-dep_Lactonases"/>
</dbReference>
<dbReference type="OrthoDB" id="9787654at2"/>
<feature type="domain" description="Amidohydrolase-related" evidence="2">
    <location>
        <begin position="5"/>
        <end position="294"/>
    </location>
</feature>
<dbReference type="EMBL" id="VITY01000006">
    <property type="protein sequence ID" value="TWB98367.1"/>
    <property type="molecule type" value="Genomic_DNA"/>
</dbReference>
<dbReference type="Proteomes" id="UP000321304">
    <property type="component" value="Unassembled WGS sequence"/>
</dbReference>
<evidence type="ECO:0000256" key="1">
    <source>
        <dbReference type="ARBA" id="ARBA00038310"/>
    </source>
</evidence>
<name>A0A560LSC6_9BRAD</name>
<dbReference type="PANTHER" id="PTHR43569">
    <property type="entry name" value="AMIDOHYDROLASE"/>
    <property type="match status" value="1"/>
</dbReference>
<dbReference type="RefSeq" id="WP_146987325.1">
    <property type="nucleotide sequence ID" value="NZ_VITY01000006.1"/>
</dbReference>
<comment type="caution">
    <text evidence="3">The sequence shown here is derived from an EMBL/GenBank/DDBJ whole genome shotgun (WGS) entry which is preliminary data.</text>
</comment>
<evidence type="ECO:0000313" key="4">
    <source>
        <dbReference type="Proteomes" id="UP000321304"/>
    </source>
</evidence>
<dbReference type="AlphaFoldDB" id="A0A560LSC6"/>
<accession>A0A560LSC6</accession>
<evidence type="ECO:0000313" key="3">
    <source>
        <dbReference type="EMBL" id="TWB98367.1"/>
    </source>
</evidence>
<organism evidence="3 4">
    <name type="scientific">Bradyrhizobium macuxiense</name>
    <dbReference type="NCBI Taxonomy" id="1755647"/>
    <lineage>
        <taxon>Bacteria</taxon>
        <taxon>Pseudomonadati</taxon>
        <taxon>Pseudomonadota</taxon>
        <taxon>Alphaproteobacteria</taxon>
        <taxon>Hyphomicrobiales</taxon>
        <taxon>Nitrobacteraceae</taxon>
        <taxon>Bradyrhizobium</taxon>
    </lineage>
</organism>
<keyword evidence="4" id="KW-1185">Reference proteome</keyword>
<gene>
    <name evidence="3" type="ORF">FBZ93_106326</name>
</gene>
<proteinExistence type="inferred from homology"/>
<sequence>MTGIVDGHHHIWRQADLAWLSGPMQPRIFGPYEPIRRDYPIEEYLDDLKGAGVTRSVYVQTNWPNGQFEDEAAWVQQTADQHGWPHALVAYADFSSGDVRPQLDRLKRYPLVRGVRMQLHWHENPLYRFAARPDLCTDPAIRRNISHLADYGWSFDLQVFAPQMADAAALAAACPNVTFILQHAGMLEDLSPQGRAAWRAGMARLAQCPNVVAKLSGLGTFIHRNDAAHIAGVMTDTVAIFGAERCLFGSNFPIEKLWTSYRDLVDAFKAAAERLSREQRAAIFGTTAARVYRLEP</sequence>
<comment type="similarity">
    <text evidence="1">Belongs to the metallo-dependent hydrolases superfamily.</text>
</comment>
<evidence type="ECO:0000259" key="2">
    <source>
        <dbReference type="Pfam" id="PF04909"/>
    </source>
</evidence>
<dbReference type="PANTHER" id="PTHR43569:SF1">
    <property type="entry name" value="BLL3371 PROTEIN"/>
    <property type="match status" value="1"/>
</dbReference>
<reference evidence="3 4" key="1">
    <citation type="submission" date="2019-06" db="EMBL/GenBank/DDBJ databases">
        <title>Genomic Encyclopedia of Type Strains, Phase IV (KMG-V): Genome sequencing to study the core and pangenomes of soil and plant-associated prokaryotes.</title>
        <authorList>
            <person name="Whitman W."/>
        </authorList>
    </citation>
    <scope>NUCLEOTIDE SEQUENCE [LARGE SCALE GENOMIC DNA]</scope>
    <source>
        <strain evidence="3 4">BR 10355</strain>
    </source>
</reference>
<dbReference type="Pfam" id="PF04909">
    <property type="entry name" value="Amidohydro_2"/>
    <property type="match status" value="1"/>
</dbReference>
<dbReference type="GO" id="GO:0016787">
    <property type="term" value="F:hydrolase activity"/>
    <property type="evidence" value="ECO:0007669"/>
    <property type="project" value="UniProtKB-KW"/>
</dbReference>
<keyword evidence="3" id="KW-0378">Hydrolase</keyword>
<dbReference type="InterPro" id="IPR006680">
    <property type="entry name" value="Amidohydro-rel"/>
</dbReference>
<protein>
    <submittedName>
        <fullName evidence="3">Putative TIM-barrel fold metal-dependent hydrolase</fullName>
    </submittedName>
</protein>
<dbReference type="STRING" id="1755647.AS156_10860"/>
<dbReference type="SUPFAM" id="SSF51556">
    <property type="entry name" value="Metallo-dependent hydrolases"/>
    <property type="match status" value="1"/>
</dbReference>